<keyword evidence="1" id="KW-0614">Plasmid</keyword>
<evidence type="ECO:0000313" key="1">
    <source>
        <dbReference type="EMBL" id="WEX91665.1"/>
    </source>
</evidence>
<dbReference type="Pfam" id="PF01663">
    <property type="entry name" value="Phosphodiest"/>
    <property type="match status" value="1"/>
</dbReference>
<sequence length="413" mass="44703">MKKKLIAILVDGLSANYVREHRHLLPNIYGLGESGTMVDRLGAAVPGTSMPGRSCMLTGATAASHGVYGNHILYNGAFKPAYPEDVRLPTIATLAKNAGLDVACVGAGMIRPEDTNVFIPPAWLRGFLRGSRFHKHIPADRLGRTRIISDIQGRLEPLGISSPYGHEPETLTVRDTPPVVSGFIADQLMIRTAAALANSDAPPDLILTEISMTDSTQHNFGYGSEVAHWAICVADTLIGSLINQLRQSGRIDDYAIAIASDHGHAEIRTAIFPEAIVPGINCECEGATLHVAVKNGQERANVTAALREFGVEEWTSEHIPEEEREAIATYVAPTFHSFEELPDHNIREKTGRPQYISTHGVRPGDPEDDRFCVFAGAGVSKLKIDNAKPEQYAASLARLLGLRNETNPAEALV</sequence>
<dbReference type="PANTHER" id="PTHR10151">
    <property type="entry name" value="ECTONUCLEOTIDE PYROPHOSPHATASE/PHOSPHODIESTERASE"/>
    <property type="match status" value="1"/>
</dbReference>
<dbReference type="Gene3D" id="3.40.720.10">
    <property type="entry name" value="Alkaline Phosphatase, subunit A"/>
    <property type="match status" value="1"/>
</dbReference>
<geneLocation type="plasmid" evidence="1 2">
    <name>unnamed</name>
</geneLocation>
<dbReference type="RefSeq" id="WP_280663623.1">
    <property type="nucleotide sequence ID" value="NZ_CP120375.1"/>
</dbReference>
<dbReference type="InterPro" id="IPR002591">
    <property type="entry name" value="Phosphodiest/P_Trfase"/>
</dbReference>
<dbReference type="PANTHER" id="PTHR10151:SF120">
    <property type="entry name" value="BIS(5'-ADENOSYL)-TRIPHOSPHATASE"/>
    <property type="match status" value="1"/>
</dbReference>
<name>A0ABY8DL90_9HYPH</name>
<protein>
    <submittedName>
        <fullName evidence="1">Alkaline phosphatase family protein</fullName>
    </submittedName>
</protein>
<gene>
    <name evidence="1" type="ORF">PZN02_005956</name>
</gene>
<evidence type="ECO:0000313" key="2">
    <source>
        <dbReference type="Proteomes" id="UP001229355"/>
    </source>
</evidence>
<dbReference type="EMBL" id="CP120375">
    <property type="protein sequence ID" value="WEX91665.1"/>
    <property type="molecule type" value="Genomic_DNA"/>
</dbReference>
<proteinExistence type="predicted"/>
<dbReference type="InterPro" id="IPR017850">
    <property type="entry name" value="Alkaline_phosphatase_core_sf"/>
</dbReference>
<organism evidence="1 2">
    <name type="scientific">Sinorhizobium garamanticum</name>
    <dbReference type="NCBI Taxonomy" id="680247"/>
    <lineage>
        <taxon>Bacteria</taxon>
        <taxon>Pseudomonadati</taxon>
        <taxon>Pseudomonadota</taxon>
        <taxon>Alphaproteobacteria</taxon>
        <taxon>Hyphomicrobiales</taxon>
        <taxon>Rhizobiaceae</taxon>
        <taxon>Sinorhizobium/Ensifer group</taxon>
        <taxon>Sinorhizobium</taxon>
    </lineage>
</organism>
<dbReference type="SUPFAM" id="SSF53649">
    <property type="entry name" value="Alkaline phosphatase-like"/>
    <property type="match status" value="1"/>
</dbReference>
<keyword evidence="2" id="KW-1185">Reference proteome</keyword>
<accession>A0ABY8DL90</accession>
<reference evidence="1 2" key="1">
    <citation type="submission" date="2023-03" db="EMBL/GenBank/DDBJ databases">
        <authorList>
            <person name="Kaur S."/>
            <person name="Espinosa-Saiz D."/>
            <person name="Velazquez E."/>
            <person name="Menendez E."/>
            <person name="diCenzo G.C."/>
        </authorList>
    </citation>
    <scope>NUCLEOTIDE SEQUENCE [LARGE SCALE GENOMIC DNA]</scope>
    <source>
        <strain evidence="1 2">LMG 24692</strain>
        <plasmid evidence="1 2">unnamed</plasmid>
    </source>
</reference>
<dbReference type="Proteomes" id="UP001229355">
    <property type="component" value="Plasmid unnamed"/>
</dbReference>